<organism evidence="1 2">
    <name type="scientific">Pseudonocardia ailaonensis</name>
    <dbReference type="NCBI Taxonomy" id="367279"/>
    <lineage>
        <taxon>Bacteria</taxon>
        <taxon>Bacillati</taxon>
        <taxon>Actinomycetota</taxon>
        <taxon>Actinomycetes</taxon>
        <taxon>Pseudonocardiales</taxon>
        <taxon>Pseudonocardiaceae</taxon>
        <taxon>Pseudonocardia</taxon>
    </lineage>
</organism>
<evidence type="ECO:0000313" key="2">
    <source>
        <dbReference type="Proteomes" id="UP001500449"/>
    </source>
</evidence>
<dbReference type="EMBL" id="BAAAQK010000014">
    <property type="protein sequence ID" value="GAA1857511.1"/>
    <property type="molecule type" value="Genomic_DNA"/>
</dbReference>
<comment type="caution">
    <text evidence="1">The sequence shown here is derived from an EMBL/GenBank/DDBJ whole genome shotgun (WGS) entry which is preliminary data.</text>
</comment>
<sequence length="455" mass="49532">MPVTLEDAMAAYRANPTDPDVVTSAFREIWRERAAAAGTVHDVPPCPYTAAELAAVDAAGRRVGYLPAELATQRTRHRLAAIFPLLRSFALFEGNPVTNLDNPSGWFDYDAGTDAPYLGSDEHDLVAAVAAEGRTLASLNQYIVATQDSKLLTGRYLDERVTWSRFAHYIGGRMVCSRVDGPEPPAADRPEEPNEGSLLVAFDLGPGDRVDYLGGRSVGAPSTGRGLVAEAPDPVLRYPDDLPDPAALDLDGELARQAAGYVALGFHRELGLTEAEYVASLPRFAPQPPEYRGRLDVPLLVETRIPWERQADLAGITRSVGTRTTTFVPIDERHREPAGPYTAWFAWFGQRFPDPVAPDEARAELAADERGGSVLELVAQHVAHPVLNATGRFVDAIGHETRDITFLKDEENQVRRNPDICYWRGKPELGIALHPVAYVNCRPLVRGSAVTGGVA</sequence>
<dbReference type="RefSeq" id="WP_344419630.1">
    <property type="nucleotide sequence ID" value="NZ_BAAAQK010000014.1"/>
</dbReference>
<accession>A0ABN2N9A7</accession>
<protein>
    <submittedName>
        <fullName evidence="1">Uncharacterized protein</fullName>
    </submittedName>
</protein>
<gene>
    <name evidence="1" type="ORF">GCM10009836_42150</name>
</gene>
<keyword evidence="2" id="KW-1185">Reference proteome</keyword>
<proteinExistence type="predicted"/>
<name>A0ABN2N9A7_9PSEU</name>
<reference evidence="1 2" key="1">
    <citation type="journal article" date="2019" name="Int. J. Syst. Evol. Microbiol.">
        <title>The Global Catalogue of Microorganisms (GCM) 10K type strain sequencing project: providing services to taxonomists for standard genome sequencing and annotation.</title>
        <authorList>
            <consortium name="The Broad Institute Genomics Platform"/>
            <consortium name="The Broad Institute Genome Sequencing Center for Infectious Disease"/>
            <person name="Wu L."/>
            <person name="Ma J."/>
        </authorList>
    </citation>
    <scope>NUCLEOTIDE SEQUENCE [LARGE SCALE GENOMIC DNA]</scope>
    <source>
        <strain evidence="1 2">JCM 16009</strain>
    </source>
</reference>
<evidence type="ECO:0000313" key="1">
    <source>
        <dbReference type="EMBL" id="GAA1857511.1"/>
    </source>
</evidence>
<dbReference type="Proteomes" id="UP001500449">
    <property type="component" value="Unassembled WGS sequence"/>
</dbReference>